<sequence length="279" mass="32057">MYFQYLKHNIAKHILYGMTLSCFSLTIHAEFWQSNQVNVSWSNQYREPANPDQVSKTILNFTHLSGDKFGRNVLVANVFLSNDKDPKANGDGGATEYYAFYRRYFSYNSIFDNKIENKLLRDINLTLRADKGLKNSAMEPNPTKARAGLSMDFNVPKGYFEVGADWYYESANNNLAGDRFNFDPTYALWANFGFPLHDKGFVDGFVDFIGSTGPGYFNEDAKPATLFQMNYMYDVGAKDGLKLGFGYEYFRNKYQVDNRKDPYRNALHSAPFIAARYVF</sequence>
<dbReference type="InterPro" id="IPR036777">
    <property type="entry name" value="Channel_Tsx-like_sf"/>
</dbReference>
<proteinExistence type="predicted"/>
<dbReference type="EMBL" id="JAHWXT010000005">
    <property type="protein sequence ID" value="MCF0265767.1"/>
    <property type="molecule type" value="Genomic_DNA"/>
</dbReference>
<evidence type="ECO:0000313" key="2">
    <source>
        <dbReference type="Proteomes" id="UP000887320"/>
    </source>
</evidence>
<name>A0A8X8KI46_ACIGI</name>
<organism evidence="1 2">
    <name type="scientific">Acinetobacter guillouiae</name>
    <name type="common">Acinetobacter genomosp. 11</name>
    <dbReference type="NCBI Taxonomy" id="106649"/>
    <lineage>
        <taxon>Bacteria</taxon>
        <taxon>Pseudomonadati</taxon>
        <taxon>Pseudomonadota</taxon>
        <taxon>Gammaproteobacteria</taxon>
        <taxon>Moraxellales</taxon>
        <taxon>Moraxellaceae</taxon>
        <taxon>Acinetobacter</taxon>
    </lineage>
</organism>
<dbReference type="SUPFAM" id="SSF111364">
    <property type="entry name" value="Tsx-like channel"/>
    <property type="match status" value="1"/>
</dbReference>
<evidence type="ECO:0000313" key="1">
    <source>
        <dbReference type="EMBL" id="MCF0265767.1"/>
    </source>
</evidence>
<accession>A0A8X8KI46</accession>
<dbReference type="Gene3D" id="2.40.230.20">
    <property type="entry name" value="Nucleoside-specific channel-forming protein, Tsx-like"/>
    <property type="match status" value="1"/>
</dbReference>
<gene>
    <name evidence="1" type="ORF">KW868_15065</name>
</gene>
<dbReference type="RefSeq" id="WP_234623816.1">
    <property type="nucleotide sequence ID" value="NZ_JAHWXT010000005.1"/>
</dbReference>
<dbReference type="GO" id="GO:0009279">
    <property type="term" value="C:cell outer membrane"/>
    <property type="evidence" value="ECO:0007669"/>
    <property type="project" value="InterPro"/>
</dbReference>
<reference evidence="1" key="1">
    <citation type="submission" date="2021-07" db="EMBL/GenBank/DDBJ databases">
        <authorList>
            <person name="Fernandez M."/>
            <person name="Pereira P."/>
            <person name="Torres Tejerizo G.A."/>
            <person name="Gonzalez P."/>
            <person name="Agostini E."/>
        </authorList>
    </citation>
    <scope>NUCLEOTIDE SEQUENCE</scope>
    <source>
        <strain evidence="1">SFC 500-1A</strain>
    </source>
</reference>
<dbReference type="Proteomes" id="UP000887320">
    <property type="component" value="Unassembled WGS sequence"/>
</dbReference>
<dbReference type="AlphaFoldDB" id="A0A8X8KI46"/>
<protein>
    <submittedName>
        <fullName evidence="1">Uncharacterized protein</fullName>
    </submittedName>
</protein>
<comment type="caution">
    <text evidence="1">The sequence shown here is derived from an EMBL/GenBank/DDBJ whole genome shotgun (WGS) entry which is preliminary data.</text>
</comment>